<evidence type="ECO:0000313" key="6">
    <source>
        <dbReference type="Proteomes" id="UP000242415"/>
    </source>
</evidence>
<evidence type="ECO:0000259" key="4">
    <source>
        <dbReference type="Pfam" id="PF06276"/>
    </source>
</evidence>
<feature type="domain" description="Aerobactin siderophore biosynthesis IucA/IucC N-terminal" evidence="3">
    <location>
        <begin position="137"/>
        <end position="354"/>
    </location>
</feature>
<dbReference type="STRING" id="405436.SAMN05444365_104301"/>
<dbReference type="PANTHER" id="PTHR34384:SF5">
    <property type="entry name" value="L-2,3-DIAMINOPROPANOATE--CITRATE LIGASE"/>
    <property type="match status" value="1"/>
</dbReference>
<evidence type="ECO:0000256" key="2">
    <source>
        <dbReference type="ARBA" id="ARBA00007832"/>
    </source>
</evidence>
<organism evidence="5 6">
    <name type="scientific">Micromonospora pattaloongensis</name>
    <dbReference type="NCBI Taxonomy" id="405436"/>
    <lineage>
        <taxon>Bacteria</taxon>
        <taxon>Bacillati</taxon>
        <taxon>Actinomycetota</taxon>
        <taxon>Actinomycetes</taxon>
        <taxon>Micromonosporales</taxon>
        <taxon>Micromonosporaceae</taxon>
        <taxon>Micromonospora</taxon>
    </lineage>
</organism>
<dbReference type="GO" id="GO:0019290">
    <property type="term" value="P:siderophore biosynthetic process"/>
    <property type="evidence" value="ECO:0007669"/>
    <property type="project" value="InterPro"/>
</dbReference>
<evidence type="ECO:0000256" key="1">
    <source>
        <dbReference type="ARBA" id="ARBA00004924"/>
    </source>
</evidence>
<dbReference type="GO" id="GO:0016881">
    <property type="term" value="F:acid-amino acid ligase activity"/>
    <property type="evidence" value="ECO:0007669"/>
    <property type="project" value="UniProtKB-ARBA"/>
</dbReference>
<feature type="domain" description="Aerobactin siderophore biosynthesis IucA/IucC-like C-terminal" evidence="4">
    <location>
        <begin position="379"/>
        <end position="539"/>
    </location>
</feature>
<dbReference type="InterPro" id="IPR022770">
    <property type="entry name" value="IucA/IucC-like_C"/>
</dbReference>
<comment type="pathway">
    <text evidence="1">Siderophore biosynthesis.</text>
</comment>
<dbReference type="EMBL" id="FNPH01000004">
    <property type="protein sequence ID" value="SDY95537.1"/>
    <property type="molecule type" value="Genomic_DNA"/>
</dbReference>
<sequence length="554" mass="58631">MTLADRPARSPGTLREAAARTERRLDALAPELVDGFRAALPRAAQTVGRRLLGALWREQIGDARQRYARAGRRHAFDRTEFDAAPADEPAALLPPSVVGRGGAALAGELTDAVVNLALAYARGTPPPDGAGADGRALDAERRAVDGHNLHPCGRTRLGWDVADVLRHDLEAGTTGIGFVAVRRDLHLGDDVGAALADAYPEVPAAPPGFVVQPVHIWQRDAVLRRRYADLVAAGALRPLEGTLPAAPTAALRTLLLPPGRDGRRRHLKVSLDIQVTSTRRTISVASTRNGPALTALLERLFAEDPDADRVLLLPETAGAAVPAGSGRDMSVILRGGLDDRLSGAEQVVPGTALTAGGVLGDLVDRYAPEQPRAAAALGFVTAYARLLLPPLLRLATRYGIALEAHLQNCLPTFVNGTPHRLVLRDFAGLRVLRPRLAAAGVRLPLWPGSVIGTDDAPVMRAKLGYTALQAHLGELVVRLTASHGLDEAAAWRAVRGVVDEAYEPLRAEPATAAAADADHAALTAGRVPHKALVRMRLVGSGDVHVPVQNPLHVR</sequence>
<proteinExistence type="inferred from homology"/>
<dbReference type="InterPro" id="IPR037455">
    <property type="entry name" value="LucA/IucC-like"/>
</dbReference>
<dbReference type="OrthoDB" id="495728at2"/>
<comment type="similarity">
    <text evidence="2">Belongs to the IucA/IucC family.</text>
</comment>
<dbReference type="RefSeq" id="WP_091556364.1">
    <property type="nucleotide sequence ID" value="NZ_FNPH01000004.1"/>
</dbReference>
<dbReference type="Pfam" id="PF04183">
    <property type="entry name" value="IucA_IucC"/>
    <property type="match status" value="1"/>
</dbReference>
<keyword evidence="6" id="KW-1185">Reference proteome</keyword>
<dbReference type="Pfam" id="PF06276">
    <property type="entry name" value="FhuF"/>
    <property type="match status" value="1"/>
</dbReference>
<dbReference type="Proteomes" id="UP000242415">
    <property type="component" value="Unassembled WGS sequence"/>
</dbReference>
<dbReference type="Gene3D" id="1.10.510.40">
    <property type="match status" value="1"/>
</dbReference>
<dbReference type="PANTHER" id="PTHR34384">
    <property type="entry name" value="L-2,3-DIAMINOPROPANOATE--CITRATE LIGASE"/>
    <property type="match status" value="1"/>
</dbReference>
<evidence type="ECO:0000313" key="5">
    <source>
        <dbReference type="EMBL" id="SDY95537.1"/>
    </source>
</evidence>
<reference evidence="6" key="1">
    <citation type="submission" date="2016-10" db="EMBL/GenBank/DDBJ databases">
        <authorList>
            <person name="Varghese N."/>
            <person name="Submissions S."/>
        </authorList>
    </citation>
    <scope>NUCLEOTIDE SEQUENCE [LARGE SCALE GENOMIC DNA]</scope>
    <source>
        <strain evidence="6">DSM 45245</strain>
    </source>
</reference>
<accession>A0A1H3P345</accession>
<protein>
    <submittedName>
        <fullName evidence="5">Siderophore synthetase component</fullName>
    </submittedName>
</protein>
<evidence type="ECO:0000259" key="3">
    <source>
        <dbReference type="Pfam" id="PF04183"/>
    </source>
</evidence>
<dbReference type="AlphaFoldDB" id="A0A1H3P345"/>
<gene>
    <name evidence="5" type="ORF">SAMN05444365_104301</name>
</gene>
<dbReference type="InterPro" id="IPR007310">
    <property type="entry name" value="Aerobactin_biosyn_IucA/IucC_N"/>
</dbReference>
<name>A0A1H3P345_9ACTN</name>